<dbReference type="InterPro" id="IPR050807">
    <property type="entry name" value="TransReg_Diox_bact_type"/>
</dbReference>
<dbReference type="CDD" id="cd00093">
    <property type="entry name" value="HTH_XRE"/>
    <property type="match status" value="1"/>
</dbReference>
<dbReference type="Gene3D" id="1.10.260.40">
    <property type="entry name" value="lambda repressor-like DNA-binding domains"/>
    <property type="match status" value="1"/>
</dbReference>
<keyword evidence="1" id="KW-0238">DNA-binding</keyword>
<dbReference type="InterPro" id="IPR010982">
    <property type="entry name" value="Lambda_DNA-bd_dom_sf"/>
</dbReference>
<comment type="caution">
    <text evidence="3">The sequence shown here is derived from an EMBL/GenBank/DDBJ whole genome shotgun (WGS) entry which is preliminary data.</text>
</comment>
<dbReference type="PANTHER" id="PTHR46797:SF1">
    <property type="entry name" value="METHYLPHOSPHONATE SYNTHASE"/>
    <property type="match status" value="1"/>
</dbReference>
<reference evidence="3 4" key="1">
    <citation type="submission" date="2019-06" db="EMBL/GenBank/DDBJ databases">
        <title>Tsukamurella conjunctivitidis sp. nov., Tsukamurella assacharolytica sp. nov. and Tsukamurella sputae sp. nov. isolated from patients with conjunctivitis, bacteraemia (lymphoma) and respiratory infection (sputum) in Hong Kong.</title>
        <authorList>
            <person name="Teng J.L.L."/>
            <person name="Lee H.H."/>
            <person name="Fong J.Y.H."/>
            <person name="Fok K.M.N."/>
            <person name="Lau S.K.P."/>
            <person name="Woo P.C.Y."/>
        </authorList>
    </citation>
    <scope>NUCLEOTIDE SEQUENCE [LARGE SCALE GENOMIC DNA]</scope>
    <source>
        <strain evidence="3 4">HKU71</strain>
    </source>
</reference>
<dbReference type="AlphaFoldDB" id="A0A5C5RH03"/>
<feature type="domain" description="HTH cro/C1-type" evidence="2">
    <location>
        <begin position="14"/>
        <end position="68"/>
    </location>
</feature>
<evidence type="ECO:0000259" key="2">
    <source>
        <dbReference type="PROSITE" id="PS50943"/>
    </source>
</evidence>
<keyword evidence="4" id="KW-1185">Reference proteome</keyword>
<dbReference type="PANTHER" id="PTHR46797">
    <property type="entry name" value="HTH-TYPE TRANSCRIPTIONAL REGULATOR"/>
    <property type="match status" value="1"/>
</dbReference>
<dbReference type="Proteomes" id="UP000317291">
    <property type="component" value="Unassembled WGS sequence"/>
</dbReference>
<dbReference type="SUPFAM" id="SSF47413">
    <property type="entry name" value="lambda repressor-like DNA-binding domains"/>
    <property type="match status" value="1"/>
</dbReference>
<evidence type="ECO:0000313" key="4">
    <source>
        <dbReference type="Proteomes" id="UP000317291"/>
    </source>
</evidence>
<sequence>MGNDQPQSVLGALIRQQREVARLSMRQLSEAAGISNPYLSQIERGLRFPSETVLDAIATSLDTSTDELIRRAGFVERPDDDPPDLTLEDAIQAASELTAAQRRAMSEIYRGFVDANLIRRTRN</sequence>
<dbReference type="GO" id="GO:0003677">
    <property type="term" value="F:DNA binding"/>
    <property type="evidence" value="ECO:0007669"/>
    <property type="project" value="UniProtKB-KW"/>
</dbReference>
<evidence type="ECO:0000313" key="3">
    <source>
        <dbReference type="EMBL" id="TWS21365.1"/>
    </source>
</evidence>
<name>A0A5C5RH03_9ACTN</name>
<dbReference type="PROSITE" id="PS50943">
    <property type="entry name" value="HTH_CROC1"/>
    <property type="match status" value="1"/>
</dbReference>
<accession>A0A5C5RH03</accession>
<dbReference type="Pfam" id="PF13560">
    <property type="entry name" value="HTH_31"/>
    <property type="match status" value="1"/>
</dbReference>
<dbReference type="RefSeq" id="WP_146559011.1">
    <property type="nucleotide sequence ID" value="NZ_VIGW01000001.1"/>
</dbReference>
<protein>
    <submittedName>
        <fullName evidence="3">Helix-turn-helix domain-containing protein</fullName>
    </submittedName>
</protein>
<dbReference type="OrthoDB" id="70105at2"/>
<dbReference type="SMART" id="SM00530">
    <property type="entry name" value="HTH_XRE"/>
    <property type="match status" value="1"/>
</dbReference>
<dbReference type="GO" id="GO:0003700">
    <property type="term" value="F:DNA-binding transcription factor activity"/>
    <property type="evidence" value="ECO:0007669"/>
    <property type="project" value="TreeGrafter"/>
</dbReference>
<proteinExistence type="predicted"/>
<gene>
    <name evidence="3" type="ORF">FK529_01820</name>
</gene>
<dbReference type="EMBL" id="VIGW01000001">
    <property type="protein sequence ID" value="TWS21365.1"/>
    <property type="molecule type" value="Genomic_DNA"/>
</dbReference>
<dbReference type="InterPro" id="IPR001387">
    <property type="entry name" value="Cro/C1-type_HTH"/>
</dbReference>
<evidence type="ECO:0000256" key="1">
    <source>
        <dbReference type="ARBA" id="ARBA00023125"/>
    </source>
</evidence>
<organism evidence="3 4">
    <name type="scientific">Tsukamurella asaccharolytica</name>
    <dbReference type="NCBI Taxonomy" id="2592067"/>
    <lineage>
        <taxon>Bacteria</taxon>
        <taxon>Bacillati</taxon>
        <taxon>Actinomycetota</taxon>
        <taxon>Actinomycetes</taxon>
        <taxon>Mycobacteriales</taxon>
        <taxon>Tsukamurellaceae</taxon>
        <taxon>Tsukamurella</taxon>
    </lineage>
</organism>
<dbReference type="GO" id="GO:0005829">
    <property type="term" value="C:cytosol"/>
    <property type="evidence" value="ECO:0007669"/>
    <property type="project" value="TreeGrafter"/>
</dbReference>